<evidence type="ECO:0000313" key="8">
    <source>
        <dbReference type="EMBL" id="SEA15241.1"/>
    </source>
</evidence>
<dbReference type="InterPro" id="IPR016208">
    <property type="entry name" value="Ald_Oxase/xanthine_DH-like"/>
</dbReference>
<dbReference type="Gene3D" id="3.30.390.50">
    <property type="entry name" value="CO dehydrogenase flavoprotein, C-terminal domain"/>
    <property type="match status" value="1"/>
</dbReference>
<dbReference type="InterPro" id="IPR014307">
    <property type="entry name" value="Xanthine_DH_ssu"/>
</dbReference>
<dbReference type="InterPro" id="IPR005107">
    <property type="entry name" value="CO_DH_flav_C"/>
</dbReference>
<dbReference type="InterPro" id="IPR002346">
    <property type="entry name" value="Mopterin_DH_FAD-bd"/>
</dbReference>
<dbReference type="Pfam" id="PF03450">
    <property type="entry name" value="CO_deh_flav_C"/>
    <property type="match status" value="1"/>
</dbReference>
<dbReference type="InterPro" id="IPR002888">
    <property type="entry name" value="2Fe-2S-bd"/>
</dbReference>
<evidence type="ECO:0000256" key="1">
    <source>
        <dbReference type="ARBA" id="ARBA00022630"/>
    </source>
</evidence>
<dbReference type="SMART" id="SM01092">
    <property type="entry name" value="CO_deh_flav_C"/>
    <property type="match status" value="1"/>
</dbReference>
<dbReference type="GO" id="GO:0071949">
    <property type="term" value="F:FAD binding"/>
    <property type="evidence" value="ECO:0007669"/>
    <property type="project" value="InterPro"/>
</dbReference>
<dbReference type="PANTHER" id="PTHR45444:SF3">
    <property type="entry name" value="XANTHINE DEHYDROGENASE"/>
    <property type="match status" value="1"/>
</dbReference>
<feature type="domain" description="2Fe-2S ferredoxin-type" evidence="6">
    <location>
        <begin position="4"/>
        <end position="88"/>
    </location>
</feature>
<evidence type="ECO:0000256" key="4">
    <source>
        <dbReference type="ARBA" id="ARBA00023002"/>
    </source>
</evidence>
<name>A0A1H3YVM6_9RHOB</name>
<accession>A0A1H3YVM6</accession>
<dbReference type="Gene3D" id="3.30.465.10">
    <property type="match status" value="1"/>
</dbReference>
<dbReference type="InterPro" id="IPR016169">
    <property type="entry name" value="FAD-bd_PCMH_sub2"/>
</dbReference>
<evidence type="ECO:0000259" key="6">
    <source>
        <dbReference type="PROSITE" id="PS51085"/>
    </source>
</evidence>
<dbReference type="InterPro" id="IPR012175">
    <property type="entry name" value="Xanth_DH_ssu_bac"/>
</dbReference>
<dbReference type="GO" id="GO:0051537">
    <property type="term" value="F:2 iron, 2 sulfur cluster binding"/>
    <property type="evidence" value="ECO:0007669"/>
    <property type="project" value="InterPro"/>
</dbReference>
<dbReference type="PROSITE" id="PS51387">
    <property type="entry name" value="FAD_PCMH"/>
    <property type="match status" value="1"/>
</dbReference>
<keyword evidence="9" id="KW-1185">Reference proteome</keyword>
<keyword evidence="1" id="KW-0285">Flavoprotein</keyword>
<dbReference type="AlphaFoldDB" id="A0A1H3YVM6"/>
<dbReference type="SUPFAM" id="SSF47741">
    <property type="entry name" value="CO dehydrogenase ISP C-domain like"/>
    <property type="match status" value="1"/>
</dbReference>
<dbReference type="PANTHER" id="PTHR45444">
    <property type="entry name" value="XANTHINE DEHYDROGENASE"/>
    <property type="match status" value="1"/>
</dbReference>
<dbReference type="InterPro" id="IPR036683">
    <property type="entry name" value="CO_DH_flav_C_dom_sf"/>
</dbReference>
<dbReference type="Gene3D" id="3.10.20.30">
    <property type="match status" value="1"/>
</dbReference>
<feature type="domain" description="FAD-binding PCMH-type" evidence="7">
    <location>
        <begin position="191"/>
        <end position="364"/>
    </location>
</feature>
<evidence type="ECO:0000313" key="9">
    <source>
        <dbReference type="Proteomes" id="UP000198703"/>
    </source>
</evidence>
<dbReference type="PIRSF" id="PIRSF036557">
    <property type="entry name" value="XdhA_RC"/>
    <property type="match status" value="1"/>
</dbReference>
<proteinExistence type="predicted"/>
<dbReference type="Pfam" id="PF01799">
    <property type="entry name" value="Fer2_2"/>
    <property type="match status" value="1"/>
</dbReference>
<reference evidence="8 9" key="1">
    <citation type="submission" date="2016-10" db="EMBL/GenBank/DDBJ databases">
        <authorList>
            <person name="de Groot N.N."/>
        </authorList>
    </citation>
    <scope>NUCLEOTIDE SEQUENCE [LARGE SCALE GENOMIC DNA]</scope>
    <source>
        <strain evidence="8 9">DSM 15345</strain>
    </source>
</reference>
<keyword evidence="5" id="KW-0408">Iron</keyword>
<dbReference type="GO" id="GO:0005506">
    <property type="term" value="F:iron ion binding"/>
    <property type="evidence" value="ECO:0007669"/>
    <property type="project" value="InterPro"/>
</dbReference>
<dbReference type="PROSITE" id="PS00197">
    <property type="entry name" value="2FE2S_FER_1"/>
    <property type="match status" value="1"/>
</dbReference>
<dbReference type="GO" id="GO:0004854">
    <property type="term" value="F:xanthine dehydrogenase activity"/>
    <property type="evidence" value="ECO:0007669"/>
    <property type="project" value="InterPro"/>
</dbReference>
<dbReference type="PROSITE" id="PS51085">
    <property type="entry name" value="2FE2S_FER_2"/>
    <property type="match status" value="1"/>
</dbReference>
<evidence type="ECO:0000256" key="5">
    <source>
        <dbReference type="ARBA" id="ARBA00023004"/>
    </source>
</evidence>
<dbReference type="InterPro" id="IPR036010">
    <property type="entry name" value="2Fe-2S_ferredoxin-like_sf"/>
</dbReference>
<keyword evidence="4" id="KW-0560">Oxidoreductase</keyword>
<dbReference type="InterPro" id="IPR006058">
    <property type="entry name" value="2Fe2S_fd_BS"/>
</dbReference>
<dbReference type="InterPro" id="IPR036318">
    <property type="entry name" value="FAD-bd_PCMH-like_sf"/>
</dbReference>
<protein>
    <submittedName>
        <fullName evidence="8">Xanthine dehydrogenase small subunit</fullName>
    </submittedName>
</protein>
<evidence type="ECO:0000256" key="3">
    <source>
        <dbReference type="ARBA" id="ARBA00022827"/>
    </source>
</evidence>
<dbReference type="NCBIfam" id="TIGR02963">
    <property type="entry name" value="xanthine_xdhA"/>
    <property type="match status" value="1"/>
</dbReference>
<dbReference type="Gene3D" id="1.10.150.120">
    <property type="entry name" value="[2Fe-2S]-binding domain"/>
    <property type="match status" value="1"/>
</dbReference>
<dbReference type="OrthoDB" id="9792018at2"/>
<dbReference type="Pfam" id="PF00941">
    <property type="entry name" value="FAD_binding_5"/>
    <property type="match status" value="1"/>
</dbReference>
<dbReference type="InterPro" id="IPR016166">
    <property type="entry name" value="FAD-bd_PCMH"/>
</dbReference>
<dbReference type="RefSeq" id="WP_093250723.1">
    <property type="nucleotide sequence ID" value="NZ_FNQM01000003.1"/>
</dbReference>
<evidence type="ECO:0000256" key="2">
    <source>
        <dbReference type="ARBA" id="ARBA00022723"/>
    </source>
</evidence>
<keyword evidence="3" id="KW-0274">FAD</keyword>
<dbReference type="InterPro" id="IPR016167">
    <property type="entry name" value="FAD-bd_PCMH_sub1"/>
</dbReference>
<dbReference type="SUPFAM" id="SSF56176">
    <property type="entry name" value="FAD-binding/transporter-associated domain-like"/>
    <property type="match status" value="1"/>
</dbReference>
<dbReference type="SUPFAM" id="SSF55447">
    <property type="entry name" value="CO dehydrogenase flavoprotein C-terminal domain-like"/>
    <property type="match status" value="1"/>
</dbReference>
<dbReference type="Proteomes" id="UP000198703">
    <property type="component" value="Unassembled WGS sequence"/>
</dbReference>
<dbReference type="InterPro" id="IPR001041">
    <property type="entry name" value="2Fe-2S_ferredoxin-type"/>
</dbReference>
<dbReference type="InterPro" id="IPR012675">
    <property type="entry name" value="Beta-grasp_dom_sf"/>
</dbReference>
<dbReference type="EMBL" id="FNQM01000003">
    <property type="protein sequence ID" value="SEA15241.1"/>
    <property type="molecule type" value="Genomic_DNA"/>
</dbReference>
<organism evidence="8 9">
    <name type="scientific">Rubrimonas cliftonensis</name>
    <dbReference type="NCBI Taxonomy" id="89524"/>
    <lineage>
        <taxon>Bacteria</taxon>
        <taxon>Pseudomonadati</taxon>
        <taxon>Pseudomonadota</taxon>
        <taxon>Alphaproteobacteria</taxon>
        <taxon>Rhodobacterales</taxon>
        <taxon>Paracoccaceae</taxon>
        <taxon>Rubrimonas</taxon>
    </lineage>
</organism>
<dbReference type="Gene3D" id="3.30.43.10">
    <property type="entry name" value="Uridine Diphospho-n-acetylenolpyruvylglucosamine Reductase, domain 2"/>
    <property type="match status" value="1"/>
</dbReference>
<keyword evidence="2" id="KW-0479">Metal-binding</keyword>
<dbReference type="InterPro" id="IPR036884">
    <property type="entry name" value="2Fe-2S-bd_dom_sf"/>
</dbReference>
<dbReference type="SUPFAM" id="SSF54292">
    <property type="entry name" value="2Fe-2S ferredoxin-like"/>
    <property type="match status" value="1"/>
</dbReference>
<gene>
    <name evidence="8" type="ORF">SAMN05444370_103258</name>
</gene>
<sequence length="480" mass="49411">MARDHVRLLLNDDAVSARPGPRDTLLDFLRLERRLRGTKEGCAEGDCGACTVLVGRPDGDGMSYAPVNACIRLTGSLDGAHVVTVEGLGTPAAPHPVQAAMVAHHGSQCGFCTPGIVMALAALRMQGGRPSDAEIDRALQGNLCRCTGYAPIVRAAEAACAAPREADPLTAGAGAVAARLRAMADGARIDIGAGEDRLIVPSDADDLAAALAEAPGATLVAGATDVGLWITKNLRPVGATILIGGVRELHVIEESAAGLRLGACVSYAQAAPALLRAHPELAALWSRIGGPQVRAMGTIGGNIANGSPIGDTPPPFIALGARLTLRRGAARRETALEDFFLGYGEQDRAADEFIESVFLPAPGPGERLRVAKLSKRRDEDISTVCGAMWLRLDASGTVEAARIAFGGMAGTPARAPCAEAALVGKIWGEAAAEAAAAALAADFAPLSDWRGSAAYRRIAAANLLRRFALEDAGAQGLEVA</sequence>
<dbReference type="STRING" id="89524.SAMN05444370_103258"/>
<evidence type="ECO:0000259" key="7">
    <source>
        <dbReference type="PROSITE" id="PS51387"/>
    </source>
</evidence>